<dbReference type="AlphaFoldDB" id="A0A9P7NHE0"/>
<dbReference type="GO" id="GO:0051864">
    <property type="term" value="F:histone H3K36 demethylase activity"/>
    <property type="evidence" value="ECO:0007669"/>
    <property type="project" value="TreeGrafter"/>
</dbReference>
<evidence type="ECO:0000313" key="3">
    <source>
        <dbReference type="EMBL" id="KAG6016464.1"/>
    </source>
</evidence>
<feature type="domain" description="JmjC" evidence="2">
    <location>
        <begin position="369"/>
        <end position="537"/>
    </location>
</feature>
<comment type="caution">
    <text evidence="3">The sequence shown here is derived from an EMBL/GenBank/DDBJ whole genome shotgun (WGS) entry which is preliminary data.</text>
</comment>
<feature type="compositionally biased region" description="Basic and acidic residues" evidence="1">
    <location>
        <begin position="112"/>
        <end position="123"/>
    </location>
</feature>
<sequence>MGMLSVVVDVDVDVVDTAAAASAPPPLESGAEVDWTRVAETDQMDGSSAMRAASGGCASNCASDCDCNRDSDSDSQDDLKRDGIADTVRRGGLQGMPPHCSRRAEMTLVNDKDGHEYKSKRAGAEPPPPRLATRPMTAMTATMATTAEEDSCCVAAETLPLSPRHVRIAPAVVEDAQSVSLSTASIAATSTQEDLSLQTLSTQDIPTRDASTQDKTCDSDIKYDYHDVDGHPILRLRPTRQQWQDFPTVLALASRLNVARDGCFKVVIPSGLHGPLPRKPVQHVAANAYKVKLIRRTSFWQVSTVPSQSLFAPSCPDAGADAGADSGAPAASNDPVDSVHTALKNLKHLFRKHQNRQLRNIRYRVDVPAWTKTQRRHAGVPEQSPIYPLKGDKLDHTKAVIPGIHTPYVYESGPYFGATFQIHAEDFRLASLNHLYKGRKIWIVIPATAVDIAEKALGRGSGCSQFMRHRAEFFFPDKLQKLGIPYRIVDQRPGETIVILPDAYHEGFSCGYTIAEAKNYADAAWTTDSYQPCEASCRLATAIPAAFMRPLAPGEQRLDLCATYGDGDEGGPDSRGGALPSSPSLGADAAQNLPNHAPLTTTTTTPLPNSALHSIIPSPTSACSSKKSDSSPCHTPELSQDIPHSSTTHPSPPTTMTATQNANLTHSLPSPSVTSPSKSLPRKREETPGPETDALQTMLPASNTKRIKTTGKAGPQSMHV</sequence>
<dbReference type="PANTHER" id="PTHR10694">
    <property type="entry name" value="LYSINE-SPECIFIC DEMETHYLASE"/>
    <property type="match status" value="1"/>
</dbReference>
<dbReference type="PROSITE" id="PS51184">
    <property type="entry name" value="JMJC"/>
    <property type="match status" value="1"/>
</dbReference>
<reference evidence="3" key="1">
    <citation type="journal article" date="2020" name="bioRxiv">
        <title>Whole genome comparisons of ergot fungi reveals the divergence and evolution of species within the genus Claviceps are the result of varying mechanisms driving genome evolution and host range expansion.</title>
        <authorList>
            <person name="Wyka S.A."/>
            <person name="Mondo S.J."/>
            <person name="Liu M."/>
            <person name="Dettman J."/>
            <person name="Nalam V."/>
            <person name="Broders K.D."/>
        </authorList>
    </citation>
    <scope>NUCLEOTIDE SEQUENCE</scope>
    <source>
        <strain evidence="3">CCC 602</strain>
    </source>
</reference>
<feature type="compositionally biased region" description="Polar residues" evidence="1">
    <location>
        <begin position="656"/>
        <end position="678"/>
    </location>
</feature>
<evidence type="ECO:0000256" key="1">
    <source>
        <dbReference type="SAM" id="MobiDB-lite"/>
    </source>
</evidence>
<dbReference type="OrthoDB" id="1678912at2759"/>
<feature type="compositionally biased region" description="Low complexity" evidence="1">
    <location>
        <begin position="316"/>
        <end position="332"/>
    </location>
</feature>
<feature type="region of interest" description="Disordered" evidence="1">
    <location>
        <begin position="562"/>
        <end position="720"/>
    </location>
</feature>
<dbReference type="GO" id="GO:0032454">
    <property type="term" value="F:histone H3K9 demethylase activity"/>
    <property type="evidence" value="ECO:0007669"/>
    <property type="project" value="TreeGrafter"/>
</dbReference>
<evidence type="ECO:0000259" key="2">
    <source>
        <dbReference type="PROSITE" id="PS51184"/>
    </source>
</evidence>
<accession>A0A9P7NHE0</accession>
<dbReference type="SMART" id="SM00558">
    <property type="entry name" value="JmjC"/>
    <property type="match status" value="1"/>
</dbReference>
<evidence type="ECO:0000313" key="4">
    <source>
        <dbReference type="Proteomes" id="UP000748025"/>
    </source>
</evidence>
<dbReference type="Proteomes" id="UP000748025">
    <property type="component" value="Unassembled WGS sequence"/>
</dbReference>
<dbReference type="GO" id="GO:0000785">
    <property type="term" value="C:chromatin"/>
    <property type="evidence" value="ECO:0007669"/>
    <property type="project" value="TreeGrafter"/>
</dbReference>
<organism evidence="3 4">
    <name type="scientific">Claviceps pusilla</name>
    <dbReference type="NCBI Taxonomy" id="123648"/>
    <lineage>
        <taxon>Eukaryota</taxon>
        <taxon>Fungi</taxon>
        <taxon>Dikarya</taxon>
        <taxon>Ascomycota</taxon>
        <taxon>Pezizomycotina</taxon>
        <taxon>Sordariomycetes</taxon>
        <taxon>Hypocreomycetidae</taxon>
        <taxon>Hypocreales</taxon>
        <taxon>Clavicipitaceae</taxon>
        <taxon>Claviceps</taxon>
    </lineage>
</organism>
<name>A0A9P7NHE0_9HYPO</name>
<dbReference type="GO" id="GO:0010468">
    <property type="term" value="P:regulation of gene expression"/>
    <property type="evidence" value="ECO:0007669"/>
    <property type="project" value="TreeGrafter"/>
</dbReference>
<proteinExistence type="predicted"/>
<keyword evidence="4" id="KW-1185">Reference proteome</keyword>
<feature type="compositionally biased region" description="Low complexity" evidence="1">
    <location>
        <begin position="598"/>
        <end position="608"/>
    </location>
</feature>
<feature type="region of interest" description="Disordered" evidence="1">
    <location>
        <begin position="316"/>
        <end position="336"/>
    </location>
</feature>
<feature type="compositionally biased region" description="Low complexity" evidence="1">
    <location>
        <begin position="617"/>
        <end position="633"/>
    </location>
</feature>
<dbReference type="Gene3D" id="2.60.120.650">
    <property type="entry name" value="Cupin"/>
    <property type="match status" value="1"/>
</dbReference>
<protein>
    <recommendedName>
        <fullName evidence="2">JmjC domain-containing protein</fullName>
    </recommendedName>
</protein>
<feature type="region of interest" description="Disordered" evidence="1">
    <location>
        <begin position="112"/>
        <end position="133"/>
    </location>
</feature>
<dbReference type="SUPFAM" id="SSF51197">
    <property type="entry name" value="Clavaminate synthase-like"/>
    <property type="match status" value="1"/>
</dbReference>
<gene>
    <name evidence="3" type="ORF">E4U43_003632</name>
</gene>
<dbReference type="PANTHER" id="PTHR10694:SF7">
    <property type="entry name" value="[HISTONE H3]-TRIMETHYL-L-LYSINE(9) DEMETHYLASE"/>
    <property type="match status" value="1"/>
</dbReference>
<dbReference type="InterPro" id="IPR003347">
    <property type="entry name" value="JmjC_dom"/>
</dbReference>
<dbReference type="GO" id="GO:0005634">
    <property type="term" value="C:nucleus"/>
    <property type="evidence" value="ECO:0007669"/>
    <property type="project" value="TreeGrafter"/>
</dbReference>
<dbReference type="Pfam" id="PF02373">
    <property type="entry name" value="JmjC"/>
    <property type="match status" value="1"/>
</dbReference>
<dbReference type="EMBL" id="SRPW01000243">
    <property type="protein sequence ID" value="KAG6016464.1"/>
    <property type="molecule type" value="Genomic_DNA"/>
</dbReference>